<feature type="compositionally biased region" description="Polar residues" evidence="1">
    <location>
        <begin position="164"/>
        <end position="180"/>
    </location>
</feature>
<keyword evidence="3" id="KW-1185">Reference proteome</keyword>
<dbReference type="SUPFAM" id="SSF101898">
    <property type="entry name" value="NHL repeat"/>
    <property type="match status" value="1"/>
</dbReference>
<feature type="region of interest" description="Disordered" evidence="1">
    <location>
        <begin position="288"/>
        <end position="326"/>
    </location>
</feature>
<feature type="compositionally biased region" description="Basic and acidic residues" evidence="1">
    <location>
        <begin position="1211"/>
        <end position="1223"/>
    </location>
</feature>
<feature type="compositionally biased region" description="Low complexity" evidence="1">
    <location>
        <begin position="1019"/>
        <end position="1030"/>
    </location>
</feature>
<feature type="compositionally biased region" description="Basic and acidic residues" evidence="1">
    <location>
        <begin position="1421"/>
        <end position="1439"/>
    </location>
</feature>
<dbReference type="EMBL" id="CAWYQH010000106">
    <property type="protein sequence ID" value="CAK8687877.1"/>
    <property type="molecule type" value="Genomic_DNA"/>
</dbReference>
<feature type="region of interest" description="Disordered" evidence="1">
    <location>
        <begin position="1403"/>
        <end position="1451"/>
    </location>
</feature>
<gene>
    <name evidence="2" type="ORF">CVLEPA_LOCUS19929</name>
</gene>
<evidence type="ECO:0000256" key="1">
    <source>
        <dbReference type="SAM" id="MobiDB-lite"/>
    </source>
</evidence>
<feature type="region of interest" description="Disordered" evidence="1">
    <location>
        <begin position="1361"/>
        <end position="1384"/>
    </location>
</feature>
<feature type="region of interest" description="Disordered" evidence="1">
    <location>
        <begin position="218"/>
        <end position="262"/>
    </location>
</feature>
<evidence type="ECO:0000313" key="3">
    <source>
        <dbReference type="Proteomes" id="UP001642483"/>
    </source>
</evidence>
<feature type="compositionally biased region" description="Polar residues" evidence="1">
    <location>
        <begin position="288"/>
        <end position="317"/>
    </location>
</feature>
<name>A0ABP0G7S3_CLALP</name>
<sequence>MSETNLVDLLRKYSDKEADRNIFNPTLLDKEKSSSETEQSLTQNSGSYSKKLGTITRKCIEAFKEKSPKGMKKKTQQQEMMSQNGNRLSGLLQIELVEEEEDEEAAEFSRTYEEILPISSANLVGKSAIETTTNLTCNQDAVPRHVVSSSPAVVEPIQEEKTGNNKTMTSGGSPRRSSNLSTENVLLCPNHTPEDAFTPPAILWSPKPAPRLKIHRYKHKPKPTLRSFQHRSNEQDKKLNDSKDGSNFAETNLQKSKMQEHPLKANKSNEAFDNASPSQLLPAVQHQTANNSLKSEQQMSRSISNIKPQSVRSTTKQSDPKNQEGMDKNLQQVLEARRQHIEKSSKPITHDIEDINSTQSDKQVTKKLVPGFNETDPQIKKNYITEQIIAVNSETSKATEDTSKETSEYKIIPLENVASTQRKKSKDVRKSDLDKAEEGGPSALASKPSTFNAPTLSKKMAQTLTTIFSSPRKSGSGNQQEDLLQLLEVSRKEKRKKSEMLSDEDLKRIQEKEDEEVMEDHYVQRIQKEEKEALNQSDPENDKLKLYVDNAFVVTNANSDEVRPNPMPSPKGALGGFRTRLATLRSKTIKRKSVINDNDEGRSRTKSVGLNKEGTQSSRLAKVRRAVSMKVTDTFRRKKSETGRLKTEEEEEALKHIIGSPVNFRKELGKDQFWHADNDSDIFLNVATPRRKTVRRESNSPRPPPSPRKPATGTFFQRMSPLKTGIKHQSPKGETSVRFVTATAREKRLSAHDFETLDLKPDVWRSWRPAEQKFHTTGVGMKKIRESLLLDDWETITQFGAMTLKRKESISPTSHIYEEISDQPLSRDTTFDDILVEGKEYQFIDDVFADITKSIDDEYAEEESLEENPENRDDYALEQPPKHDGNTNEIDEVDAKTNFDSSINTTTTFLTPNLTHFEDITSPRLKRSGQLISGKRPLTKMLKNEKYVTMTSPVHGTSQLSTSDKTAASVEISPNVSSIQVEAAGPDVGAETKQLKPEPSGLSGFLDRLVHGGSKKSKNSSNSQNSSPGAPKHKKKTRKATKKKGNSKKSKDTLEVPKFYSPYPSSDEYSFSDQSSLGLSNDDTTYHGVISIHDVSDNEDSITGITIFDEQPMYNPGDKGDITRNDNDVGDNTKESNFLLQLGQILQNKIQPEVVDDVSDNNEVQQNDTAAYEGFAFLPSSLTPTDHSKTTELKTQTPERTTTSENGLKANYEEKSNERKDNSDIYNQPTIVQMATAKDDVDVLHDVIYDEPMLDGSTKNIYGEDQNVYLNPLHVDSQQEEFNKTYEDETYNHPPKDNALIKYGDTKNEMKTDSINNEATYKETANYISNEEIYDKPPEELNITNQGGLRNELNKIFTSKENNTSQQTQVTGYAGNQGKPSKQPTVQHHFGLFNQLTKIFSGDEQQPESCDYDDIYDIPFEPDKEKDNNLKESKHDHPSLEPGPKNEMAYAGQSGTQENQQAEEMVDKNKTFSHFQTYGSSPVGKDCNLYERNRIYDQPLLKQEKQRYLFPSNTTNTQSFKTFQKPTDLEQLYPEMKKDIQEPDEDIYDLPADDEPISTHPTKTIKSAVFLPVENYKSPNINNELKNKANVETVEVTKNTVYNLNDTYCRRQDMNKEEKCGGPEYSVNALNKSPAETNDKLSVLSKVEFAYELRRILQQKTGNMMTYSTSNNGNVVKPEVTASYVSGQIAPPSTDVSGDCDQIYDLPDDCILDHCQVAEQTAISTATSYDSPKLSPLTPESNYLPTIDIKGSVKSFPHKSVEDVTEDCEVYDESPETIYDLPPVEEQPGETTRPESYNLLEQIPTSSLHQNLSPNHVTPPKNLPGVSYNVLHDNIRRRHASGVENLYDDPSILANYSVNKTPVMVTASMRMSNDDYEDIKDDDDDYVDVSEFSKMHSGATPKHPPTSQRFFEYDFLNRSGRFAQPSTSEYVRFEKILEIKHGQCCLSVPYITVSKLAAPTMDSGDIFVSDCMGDCIDVYGSNGEHKSTINVAGNPRGLTSQTLRNVLCTSCKTGEISVMDTTKGAVTRQIGKVAGLTSPRYITMHPENQAFVASDISYLGTWSLPMFDLRTGDIVMSLTSSRSKTKMSWPEFLTIRHGSDQLYVSDSENNCIFVYDIRRADIAAMTIGKKGSEDGELLHPCGVAYITEGNITHTSAPGGSVLVSDWGNNRISAFDAVNGEYQCQLIGADGSQTAETLDMPYDITVDIKGIVYLTESQTNNIKVFKGV</sequence>
<feature type="compositionally biased region" description="Polar residues" evidence="1">
    <location>
        <begin position="36"/>
        <end position="48"/>
    </location>
</feature>
<feature type="region of interest" description="Disordered" evidence="1">
    <location>
        <begin position="861"/>
        <end position="893"/>
    </location>
</feature>
<feature type="region of interest" description="Disordered" evidence="1">
    <location>
        <begin position="420"/>
        <end position="454"/>
    </location>
</feature>
<feature type="compositionally biased region" description="Low complexity" evidence="1">
    <location>
        <begin position="1065"/>
        <end position="1075"/>
    </location>
</feature>
<comment type="caution">
    <text evidence="2">The sequence shown here is derived from an EMBL/GenBank/DDBJ whole genome shotgun (WGS) entry which is preliminary data.</text>
</comment>
<feature type="region of interest" description="Disordered" evidence="1">
    <location>
        <begin position="689"/>
        <end position="714"/>
    </location>
</feature>
<feature type="compositionally biased region" description="Basic and acidic residues" evidence="1">
    <location>
        <begin position="231"/>
        <end position="244"/>
    </location>
</feature>
<reference evidence="2 3" key="1">
    <citation type="submission" date="2024-02" db="EMBL/GenBank/DDBJ databases">
        <authorList>
            <person name="Daric V."/>
            <person name="Darras S."/>
        </authorList>
    </citation>
    <scope>NUCLEOTIDE SEQUENCE [LARGE SCALE GENOMIC DNA]</scope>
</reference>
<dbReference type="InterPro" id="IPR011042">
    <property type="entry name" value="6-blade_b-propeller_TolB-like"/>
</dbReference>
<feature type="compositionally biased region" description="Basic and acidic residues" evidence="1">
    <location>
        <begin position="428"/>
        <end position="438"/>
    </location>
</feature>
<feature type="compositionally biased region" description="Basic and acidic residues" evidence="1">
    <location>
        <begin position="869"/>
        <end position="886"/>
    </location>
</feature>
<dbReference type="Gene3D" id="2.120.10.30">
    <property type="entry name" value="TolB, C-terminal domain"/>
    <property type="match status" value="2"/>
</dbReference>
<feature type="compositionally biased region" description="Polar residues" evidence="1">
    <location>
        <begin position="1193"/>
        <end position="1206"/>
    </location>
</feature>
<evidence type="ECO:0000313" key="2">
    <source>
        <dbReference type="EMBL" id="CAK8687877.1"/>
    </source>
</evidence>
<feature type="region of interest" description="Disordered" evidence="1">
    <location>
        <begin position="157"/>
        <end position="180"/>
    </location>
</feature>
<feature type="region of interest" description="Disordered" evidence="1">
    <location>
        <begin position="596"/>
        <end position="619"/>
    </location>
</feature>
<proteinExistence type="predicted"/>
<organism evidence="2 3">
    <name type="scientific">Clavelina lepadiformis</name>
    <name type="common">Light-bulb sea squirt</name>
    <name type="synonym">Ascidia lepadiformis</name>
    <dbReference type="NCBI Taxonomy" id="159417"/>
    <lineage>
        <taxon>Eukaryota</taxon>
        <taxon>Metazoa</taxon>
        <taxon>Chordata</taxon>
        <taxon>Tunicata</taxon>
        <taxon>Ascidiacea</taxon>
        <taxon>Aplousobranchia</taxon>
        <taxon>Clavelinidae</taxon>
        <taxon>Clavelina</taxon>
    </lineage>
</organism>
<dbReference type="Proteomes" id="UP001642483">
    <property type="component" value="Unassembled WGS sequence"/>
</dbReference>
<feature type="region of interest" description="Disordered" evidence="1">
    <location>
        <begin position="989"/>
        <end position="1075"/>
    </location>
</feature>
<feature type="region of interest" description="Disordered" evidence="1">
    <location>
        <begin position="21"/>
        <end position="48"/>
    </location>
</feature>
<protein>
    <submittedName>
        <fullName evidence="2">Uncharacterized protein</fullName>
    </submittedName>
</protein>
<feature type="region of interest" description="Disordered" evidence="1">
    <location>
        <begin position="1179"/>
        <end position="1227"/>
    </location>
</feature>
<feature type="compositionally biased region" description="Basic residues" evidence="1">
    <location>
        <begin position="1031"/>
        <end position="1048"/>
    </location>
</feature>
<dbReference type="CDD" id="cd05819">
    <property type="entry name" value="NHL"/>
    <property type="match status" value="1"/>
</dbReference>
<feature type="compositionally biased region" description="Polar residues" evidence="1">
    <location>
        <begin position="1361"/>
        <end position="1371"/>
    </location>
</feature>
<accession>A0ABP0G7S3</accession>